<protein>
    <submittedName>
        <fullName evidence="2">Xylose isomerase</fullName>
    </submittedName>
</protein>
<evidence type="ECO:0000313" key="3">
    <source>
        <dbReference type="Proteomes" id="UP000272474"/>
    </source>
</evidence>
<comment type="caution">
    <text evidence="2">The sequence shown here is derived from an EMBL/GenBank/DDBJ whole genome shotgun (WGS) entry which is preliminary data.</text>
</comment>
<gene>
    <name evidence="2" type="ORF">D7294_19615</name>
</gene>
<proteinExistence type="predicted"/>
<dbReference type="PANTHER" id="PTHR12110:SF41">
    <property type="entry name" value="INOSOSE DEHYDRATASE"/>
    <property type="match status" value="1"/>
</dbReference>
<dbReference type="InterPro" id="IPR013022">
    <property type="entry name" value="Xyl_isomerase-like_TIM-brl"/>
</dbReference>
<dbReference type="InterPro" id="IPR036237">
    <property type="entry name" value="Xyl_isomerase-like_sf"/>
</dbReference>
<reference evidence="2 3" key="1">
    <citation type="journal article" date="2014" name="Int. J. Syst. Evol. Microbiol.">
        <title>Streptomyces hoynatensis sp. nov., isolated from deep marine sediment.</title>
        <authorList>
            <person name="Veyisoglu A."/>
            <person name="Sahin N."/>
        </authorList>
    </citation>
    <scope>NUCLEOTIDE SEQUENCE [LARGE SCALE GENOMIC DNA]</scope>
    <source>
        <strain evidence="2 3">KCTC 29097</strain>
    </source>
</reference>
<dbReference type="OrthoDB" id="104997at2"/>
<dbReference type="InterPro" id="IPR050312">
    <property type="entry name" value="IolE/XylAMocC-like"/>
</dbReference>
<dbReference type="Proteomes" id="UP000272474">
    <property type="component" value="Unassembled WGS sequence"/>
</dbReference>
<feature type="domain" description="Xylose isomerase-like TIM barrel" evidence="1">
    <location>
        <begin position="42"/>
        <end position="286"/>
    </location>
</feature>
<dbReference type="PANTHER" id="PTHR12110">
    <property type="entry name" value="HYDROXYPYRUVATE ISOMERASE"/>
    <property type="match status" value="1"/>
</dbReference>
<dbReference type="Gene3D" id="3.20.20.150">
    <property type="entry name" value="Divalent-metal-dependent TIM barrel enzymes"/>
    <property type="match status" value="1"/>
</dbReference>
<name>A0A3A9YWW3_9ACTN</name>
<sequence>MPVTSVPPTRAGTTRVANAPVNFGIYSPDDAPLTAAELLTGLADAGYDGVDSGPIGYLGTGEELAAALERAGLGLAGGWVDLRYHEEAGWRADLAGLDAALDMFTAVPVPDPAFAPRPTLACPPNPERFARPGLAYGEPADWAGFASRVQRAADRCRERGLEPVFHPHLGTDVESAAEVERLLESTDVSLCLDTGHLWLAGGDPLAGLRDWAPRIKQVHIKDASRALAAESAAAGGDLMDMVAAGGFTPLGAGDIDLEAVAATLRAIGYTGWIVVEQDAPPTGRDAARLMAAQRANRARLREAGL</sequence>
<keyword evidence="2" id="KW-0413">Isomerase</keyword>
<dbReference type="SUPFAM" id="SSF51658">
    <property type="entry name" value="Xylose isomerase-like"/>
    <property type="match status" value="1"/>
</dbReference>
<dbReference type="RefSeq" id="WP_120681539.1">
    <property type="nucleotide sequence ID" value="NZ_RBAL01000011.1"/>
</dbReference>
<keyword evidence="3" id="KW-1185">Reference proteome</keyword>
<accession>A0A3A9YWW3</accession>
<dbReference type="GO" id="GO:0016853">
    <property type="term" value="F:isomerase activity"/>
    <property type="evidence" value="ECO:0007669"/>
    <property type="project" value="UniProtKB-KW"/>
</dbReference>
<evidence type="ECO:0000313" key="2">
    <source>
        <dbReference type="EMBL" id="RKN40114.1"/>
    </source>
</evidence>
<dbReference type="Pfam" id="PF01261">
    <property type="entry name" value="AP_endonuc_2"/>
    <property type="match status" value="1"/>
</dbReference>
<dbReference type="AlphaFoldDB" id="A0A3A9YWW3"/>
<organism evidence="2 3">
    <name type="scientific">Streptomyces hoynatensis</name>
    <dbReference type="NCBI Taxonomy" id="1141874"/>
    <lineage>
        <taxon>Bacteria</taxon>
        <taxon>Bacillati</taxon>
        <taxon>Actinomycetota</taxon>
        <taxon>Actinomycetes</taxon>
        <taxon>Kitasatosporales</taxon>
        <taxon>Streptomycetaceae</taxon>
        <taxon>Streptomyces</taxon>
    </lineage>
</organism>
<dbReference type="EMBL" id="RBAL01000011">
    <property type="protein sequence ID" value="RKN40114.1"/>
    <property type="molecule type" value="Genomic_DNA"/>
</dbReference>
<evidence type="ECO:0000259" key="1">
    <source>
        <dbReference type="Pfam" id="PF01261"/>
    </source>
</evidence>